<proteinExistence type="inferred from homology"/>
<dbReference type="Gene3D" id="2.40.50.140">
    <property type="entry name" value="Nucleic acid-binding proteins"/>
    <property type="match status" value="2"/>
</dbReference>
<dbReference type="InterPro" id="IPR036388">
    <property type="entry name" value="WH-like_DNA-bd_sf"/>
</dbReference>
<dbReference type="InterPro" id="IPR048587">
    <property type="entry name" value="CvfB_S1_3rd"/>
</dbReference>
<keyword evidence="4" id="KW-1185">Reference proteome</keyword>
<evidence type="ECO:0000259" key="2">
    <source>
        <dbReference type="PROSITE" id="PS50126"/>
    </source>
</evidence>
<dbReference type="InterPro" id="IPR039566">
    <property type="entry name" value="CvfB_S1_st"/>
</dbReference>
<sequence length="283" mass="32074">MIELGKIQRLTIKRMTSVGAYLNEKDGKSDDDVLLPKKQIPEDKNIGDEIDVFIYRDSEDRIIATTKTPKLTLGELASLQVAEVSKIGAFLDWGLEKDLFLPFKEQTSPVRKGKKYLVGLYVDKSKRLCATMDISKLLSSDSPYKVDDRVQGTIYKIVEDLGALVAVDNKYHGLIPQNELYGAYKKGDKIEGRVVKVKEDGKLDISIREKSYIQMDEDSKLILGKLLLKGGKLPYNDNSDPELIKKEFNMSKRAFKRAIGKLFKEGKIKITEDGIEEVRTHER</sequence>
<dbReference type="EMBL" id="CP121687">
    <property type="protein sequence ID" value="WZL70789.1"/>
    <property type="molecule type" value="Genomic_DNA"/>
</dbReference>
<protein>
    <submittedName>
        <fullName evidence="3">S1-like domain-containing RNA-binding protein</fullName>
    </submittedName>
</protein>
<gene>
    <name evidence="3" type="ORF">QBE51_04515</name>
</gene>
<evidence type="ECO:0000256" key="1">
    <source>
        <dbReference type="PIRNR" id="PIRNR012524"/>
    </source>
</evidence>
<accession>A0ABZ2Y8J6</accession>
<dbReference type="PANTHER" id="PTHR37296:SF1">
    <property type="entry name" value="CONSERVED VIRULENCE FACTOR B"/>
    <property type="match status" value="1"/>
</dbReference>
<dbReference type="Pfam" id="PF21543">
    <property type="entry name" value="CvfB_2nd"/>
    <property type="match status" value="1"/>
</dbReference>
<dbReference type="Gene3D" id="1.10.10.10">
    <property type="entry name" value="Winged helix-like DNA-binding domain superfamily/Winged helix DNA-binding domain"/>
    <property type="match status" value="1"/>
</dbReference>
<comment type="similarity">
    <text evidence="1">Belongs to the CvfB family.</text>
</comment>
<dbReference type="InterPro" id="IPR003029">
    <property type="entry name" value="S1_domain"/>
</dbReference>
<feature type="domain" description="S1 motif" evidence="2">
    <location>
        <begin position="147"/>
        <end position="208"/>
    </location>
</feature>
<dbReference type="PANTHER" id="PTHR37296">
    <property type="entry name" value="CONSERVED VIRULENCE FACTOR B"/>
    <property type="match status" value="1"/>
</dbReference>
<evidence type="ECO:0000313" key="4">
    <source>
        <dbReference type="Proteomes" id="UP001486565"/>
    </source>
</evidence>
<dbReference type="Pfam" id="PF17783">
    <property type="entry name" value="WHD_CvfB"/>
    <property type="match status" value="1"/>
</dbReference>
<dbReference type="SUPFAM" id="SSF50249">
    <property type="entry name" value="Nucleic acid-binding proteins"/>
    <property type="match status" value="1"/>
</dbReference>
<dbReference type="RefSeq" id="WP_341877746.1">
    <property type="nucleotide sequence ID" value="NZ_CP121687.1"/>
</dbReference>
<organism evidence="3 4">
    <name type="scientific">Defluviitalea saccharophila</name>
    <dbReference type="NCBI Taxonomy" id="879970"/>
    <lineage>
        <taxon>Bacteria</taxon>
        <taxon>Bacillati</taxon>
        <taxon>Bacillota</taxon>
        <taxon>Clostridia</taxon>
        <taxon>Lachnospirales</taxon>
        <taxon>Defluviitaleaceae</taxon>
        <taxon>Defluviitalea</taxon>
    </lineage>
</organism>
<dbReference type="SMART" id="SM00316">
    <property type="entry name" value="S1"/>
    <property type="match status" value="2"/>
</dbReference>
<dbReference type="InterPro" id="IPR012340">
    <property type="entry name" value="NA-bd_OB-fold"/>
</dbReference>
<dbReference type="InterPro" id="IPR040764">
    <property type="entry name" value="CvfB_WH"/>
</dbReference>
<dbReference type="Proteomes" id="UP001486565">
    <property type="component" value="Chromosome"/>
</dbReference>
<name>A0ABZ2Y8J6_9FIRM</name>
<reference evidence="3 4" key="1">
    <citation type="submission" date="2023-03" db="EMBL/GenBank/DDBJ databases">
        <title>Novel Species.</title>
        <authorList>
            <person name="Ma S."/>
        </authorList>
    </citation>
    <scope>NUCLEOTIDE SEQUENCE [LARGE SCALE GENOMIC DNA]</scope>
    <source>
        <strain evidence="3 4">LIND6LT2</strain>
    </source>
</reference>
<dbReference type="PIRSF" id="PIRSF012524">
    <property type="entry name" value="YitL_S1"/>
    <property type="match status" value="1"/>
</dbReference>
<evidence type="ECO:0000313" key="3">
    <source>
        <dbReference type="EMBL" id="WZL70789.1"/>
    </source>
</evidence>
<dbReference type="InterPro" id="IPR014464">
    <property type="entry name" value="CvfB_fam"/>
</dbReference>
<dbReference type="PROSITE" id="PS50126">
    <property type="entry name" value="S1"/>
    <property type="match status" value="1"/>
</dbReference>
<dbReference type="Pfam" id="PF13509">
    <property type="entry name" value="S1_2"/>
    <property type="match status" value="2"/>
</dbReference>